<organism evidence="1 2">
    <name type="scientific">Pseudoalteromonas xiamenensis</name>
    <dbReference type="NCBI Taxonomy" id="882626"/>
    <lineage>
        <taxon>Bacteria</taxon>
        <taxon>Pseudomonadati</taxon>
        <taxon>Pseudomonadota</taxon>
        <taxon>Gammaproteobacteria</taxon>
        <taxon>Alteromonadales</taxon>
        <taxon>Pseudoalteromonadaceae</taxon>
        <taxon>Pseudoalteromonas</taxon>
    </lineage>
</organism>
<sequence>MHPFSLKNDQASQVTGGVFAGNVEITMSLKETGGPVVVTQAIPEDGNDPRLDLTM</sequence>
<evidence type="ECO:0000313" key="1">
    <source>
        <dbReference type="EMBL" id="QTH70330.1"/>
    </source>
</evidence>
<reference evidence="1" key="1">
    <citation type="submission" date="2021-03" db="EMBL/GenBank/DDBJ databases">
        <title>Complete Genome of Pseudoalteromonas xiamenensis STKMTI.2, a new potential marine bacterium producing anti-Vibrio compounds.</title>
        <authorList>
            <person name="Handayani D.P."/>
            <person name="Isnansetyo A."/>
            <person name="Istiqomah I."/>
            <person name="Jumina J."/>
        </authorList>
    </citation>
    <scope>NUCLEOTIDE SEQUENCE</scope>
    <source>
        <strain evidence="1">STKMTI.2</strain>
    </source>
</reference>
<evidence type="ECO:0000313" key="2">
    <source>
        <dbReference type="Proteomes" id="UP000664904"/>
    </source>
</evidence>
<dbReference type="RefSeq" id="WP_208841926.1">
    <property type="nucleotide sequence ID" value="NZ_CP072133.1"/>
</dbReference>
<accession>A0A975HLS2</accession>
<dbReference type="AlphaFoldDB" id="A0A975HLS2"/>
<protein>
    <submittedName>
        <fullName evidence="1">Uncharacterized protein</fullName>
    </submittedName>
</protein>
<dbReference type="KEGG" id="pxi:J5O05_09895"/>
<dbReference type="EMBL" id="CP072133">
    <property type="protein sequence ID" value="QTH70330.1"/>
    <property type="molecule type" value="Genomic_DNA"/>
</dbReference>
<dbReference type="Proteomes" id="UP000664904">
    <property type="component" value="Chromosome"/>
</dbReference>
<name>A0A975HLS2_9GAMM</name>
<gene>
    <name evidence="1" type="ORF">J5O05_09895</name>
</gene>
<proteinExistence type="predicted"/>
<keyword evidence="2" id="KW-1185">Reference proteome</keyword>